<feature type="compositionally biased region" description="Polar residues" evidence="1">
    <location>
        <begin position="24"/>
        <end position="34"/>
    </location>
</feature>
<dbReference type="Proteomes" id="UP000230233">
    <property type="component" value="Chromosome II"/>
</dbReference>
<gene>
    <name evidence="2" type="primary">Cnig_chr_II.g4858</name>
    <name evidence="2" type="ORF">B9Z55_004858</name>
</gene>
<feature type="compositionally biased region" description="Basic and acidic residues" evidence="1">
    <location>
        <begin position="96"/>
        <end position="109"/>
    </location>
</feature>
<protein>
    <submittedName>
        <fullName evidence="2">Uncharacterized protein</fullName>
    </submittedName>
</protein>
<evidence type="ECO:0000256" key="1">
    <source>
        <dbReference type="SAM" id="MobiDB-lite"/>
    </source>
</evidence>
<name>A0A2G5UYB5_9PELO</name>
<accession>A0A2G5UYB5</accession>
<organism evidence="2 3">
    <name type="scientific">Caenorhabditis nigoni</name>
    <dbReference type="NCBI Taxonomy" id="1611254"/>
    <lineage>
        <taxon>Eukaryota</taxon>
        <taxon>Metazoa</taxon>
        <taxon>Ecdysozoa</taxon>
        <taxon>Nematoda</taxon>
        <taxon>Chromadorea</taxon>
        <taxon>Rhabditida</taxon>
        <taxon>Rhabditina</taxon>
        <taxon>Rhabditomorpha</taxon>
        <taxon>Rhabditoidea</taxon>
        <taxon>Rhabditidae</taxon>
        <taxon>Peloderinae</taxon>
        <taxon>Caenorhabditis</taxon>
    </lineage>
</organism>
<feature type="compositionally biased region" description="Acidic residues" evidence="1">
    <location>
        <begin position="575"/>
        <end position="588"/>
    </location>
</feature>
<feature type="region of interest" description="Disordered" evidence="1">
    <location>
        <begin position="1"/>
        <end position="109"/>
    </location>
</feature>
<keyword evidence="3" id="KW-1185">Reference proteome</keyword>
<evidence type="ECO:0000313" key="3">
    <source>
        <dbReference type="Proteomes" id="UP000230233"/>
    </source>
</evidence>
<evidence type="ECO:0000313" key="2">
    <source>
        <dbReference type="EMBL" id="PIC44515.1"/>
    </source>
</evidence>
<feature type="region of interest" description="Disordered" evidence="1">
    <location>
        <begin position="478"/>
        <end position="501"/>
    </location>
</feature>
<dbReference type="EMBL" id="PDUG01000002">
    <property type="protein sequence ID" value="PIC44515.1"/>
    <property type="molecule type" value="Genomic_DNA"/>
</dbReference>
<feature type="region of interest" description="Disordered" evidence="1">
    <location>
        <begin position="278"/>
        <end position="318"/>
    </location>
</feature>
<feature type="region of interest" description="Disordered" evidence="1">
    <location>
        <begin position="562"/>
        <end position="594"/>
    </location>
</feature>
<reference evidence="3" key="1">
    <citation type="submission" date="2017-10" db="EMBL/GenBank/DDBJ databases">
        <title>Rapid genome shrinkage in a self-fertile nematode reveals novel sperm competition proteins.</title>
        <authorList>
            <person name="Yin D."/>
            <person name="Schwarz E.M."/>
            <person name="Thomas C.G."/>
            <person name="Felde R.L."/>
            <person name="Korf I.F."/>
            <person name="Cutter A.D."/>
            <person name="Schartner C.M."/>
            <person name="Ralston E.J."/>
            <person name="Meyer B.J."/>
            <person name="Haag E.S."/>
        </authorList>
    </citation>
    <scope>NUCLEOTIDE SEQUENCE [LARGE SCALE GENOMIC DNA]</scope>
    <source>
        <strain evidence="3">JU1422</strain>
    </source>
</reference>
<proteinExistence type="predicted"/>
<dbReference type="AlphaFoldDB" id="A0A2G5UYB5"/>
<sequence>MVDDSDSDSEQTAPKKRTMRDNDTSPTGSVLQQSDQDEEPDNQSSTAPVRERGKPPSTSMATGGRRNGGNKSDDEEEDDERADVQQIEKRGKKGGKKELTEEEKKKKKLAEEEKKKLAEEKKKKALDDLLAQLHEHGPNGFFQKLIHKEKTPKAEELLIGTDEKNQYRYVGFYLMCHLLAIHRFPRRVIGFLDLSDESKMSAEKRRSAMCQTHDVLFRINTMFGGYLPNEHNIPLSTTPLSVDMVTGLPLPTYEEKDPSQSKIPAYFKRIDKNALSFTSTQKPSSEEDVNEQPSTSEQPTEEENNAQPSDGYCHITSSQDSRKDVISIEATCENFDGLRAKVFAIVKSKCSEKRDVNGLADELFDMVLMKPSDSSEAGISGKVQCPSSPDGMDADTVKEKMVKVLIVFEGLKIHFFNVKCHKCVKSMTSGESPPQIITGLGFLIASTQLWRTHYSWKSDRVFNSSKASLSQIQISTHDEHPDVLPVKKPYKSGRKGKEDNRKVQYVDSRRRPTLVELMDLKSEVFLKTGIVELEHILNYAVHKNEKQTKEIIELVKAREERKKKKKAAKGKQNGEVEDSELEESEVEDGEVKPKEKKYLPRTLKPLEESLAAADDQQISSRIQATQVEDEAVTQETKKINETKNDASKVSCDNEEEHQCTVATKTTEETADTRENQRGNQETNKKIPLVEPKQEDMHADIKEIPIDEIPVELEPKQEVLDAEIKEEPIEYIEREDFLPQKYNGPIDYDDLDRQENLYPGYPQNSKPKTFIRAQKRQHNSTMNHDIYNTTGAQVFHDFVFKVLDDKRYVFLKLAATDAEVHRMIFINLENELTLYYASPTRDLLTRFNYSGEPIKNIHELIT</sequence>
<comment type="caution">
    <text evidence="2">The sequence shown here is derived from an EMBL/GenBank/DDBJ whole genome shotgun (WGS) entry which is preliminary data.</text>
</comment>